<evidence type="ECO:0000313" key="4">
    <source>
        <dbReference type="EMBL" id="KAF9765059.1"/>
    </source>
</evidence>
<dbReference type="Gene3D" id="1.20.58.2220">
    <property type="entry name" value="Formin, FH2 domain"/>
    <property type="match status" value="1"/>
</dbReference>
<dbReference type="Pfam" id="PF02181">
    <property type="entry name" value="FH2"/>
    <property type="match status" value="1"/>
</dbReference>
<dbReference type="Gene3D" id="3.90.190.10">
    <property type="entry name" value="Protein tyrosine phosphatase superfamily"/>
    <property type="match status" value="1"/>
</dbReference>
<dbReference type="PROSITE" id="PS51444">
    <property type="entry name" value="FH2"/>
    <property type="match status" value="1"/>
</dbReference>
<feature type="domain" description="FH2" evidence="3">
    <location>
        <begin position="500"/>
        <end position="861"/>
    </location>
</feature>
<evidence type="ECO:0000256" key="1">
    <source>
        <dbReference type="ARBA" id="ARBA00023449"/>
    </source>
</evidence>
<evidence type="ECO:0000313" key="5">
    <source>
        <dbReference type="Proteomes" id="UP000740883"/>
    </source>
</evidence>
<keyword evidence="5" id="KW-1185">Reference proteome</keyword>
<dbReference type="PANTHER" id="PTHR45857">
    <property type="entry name" value="FORMIN-LIKE PROTEIN"/>
    <property type="match status" value="1"/>
</dbReference>
<dbReference type="InterPro" id="IPR014020">
    <property type="entry name" value="Tensin_C2-dom"/>
</dbReference>
<dbReference type="SMART" id="SM00498">
    <property type="entry name" value="FH2"/>
    <property type="match status" value="1"/>
</dbReference>
<dbReference type="GO" id="GO:0030866">
    <property type="term" value="P:cortical actin cytoskeleton organization"/>
    <property type="evidence" value="ECO:0007669"/>
    <property type="project" value="TreeGrafter"/>
</dbReference>
<dbReference type="Pfam" id="PF10409">
    <property type="entry name" value="PTEN_C2"/>
    <property type="match status" value="1"/>
</dbReference>
<dbReference type="Proteomes" id="UP000740883">
    <property type="component" value="Unassembled WGS sequence"/>
</dbReference>
<dbReference type="GO" id="GO:0008360">
    <property type="term" value="P:regulation of cell shape"/>
    <property type="evidence" value="ECO:0007669"/>
    <property type="project" value="TreeGrafter"/>
</dbReference>
<dbReference type="SUPFAM" id="SSF101447">
    <property type="entry name" value="Formin homology 2 domain (FH2 domain)"/>
    <property type="match status" value="1"/>
</dbReference>
<name>A0A9P6H1P9_9MICR</name>
<dbReference type="GO" id="GO:0016477">
    <property type="term" value="P:cell migration"/>
    <property type="evidence" value="ECO:0007669"/>
    <property type="project" value="TreeGrafter"/>
</dbReference>
<dbReference type="PANTHER" id="PTHR45857:SF4">
    <property type="entry name" value="FORMIN-LIKE PROTEIN"/>
    <property type="match status" value="1"/>
</dbReference>
<accession>A0A9P6H1P9</accession>
<organism evidence="4 5">
    <name type="scientific">Nosema granulosis</name>
    <dbReference type="NCBI Taxonomy" id="83296"/>
    <lineage>
        <taxon>Eukaryota</taxon>
        <taxon>Fungi</taxon>
        <taxon>Fungi incertae sedis</taxon>
        <taxon>Microsporidia</taxon>
        <taxon>Nosematidae</taxon>
        <taxon>Nosema</taxon>
    </lineage>
</organism>
<dbReference type="Gene3D" id="2.60.40.1110">
    <property type="match status" value="1"/>
</dbReference>
<protein>
    <submittedName>
        <fullName evidence="4">Formin-like protein 3</fullName>
    </submittedName>
</protein>
<evidence type="ECO:0000259" key="2">
    <source>
        <dbReference type="PROSITE" id="PS51182"/>
    </source>
</evidence>
<dbReference type="OrthoDB" id="5632at2759"/>
<sequence>MEEDRENEMDVQNLCVNKPSSKILAKIRQFSKGCEEKKKFSRETAKFLPTEGSRINIWEVTQRIFVVGQIWKSGTEWLSHKNNLDEAKSYLDDLFKSKYIVLSKDNELNVFERVLQCSDLWYDLDYINKVCIAIKAWMDLSEENVVVIEINYNFVTLFAILLDALLIYCGYENSIVENIFIKNDILRSKTNNLNTIFRYKKYYTELIHTRKTEVKNVLLLHQIIISNYHHFDNIKHFRVQLKVFQKNKNVCTVHDVDDIEVVYKDDFYIIFTNMDIEASGDTTLCLYFVSDTVEKEIFKFVFNGLCHDQGLYRFKKDDILSKYKYKFSDDFKLDIVFLESEKYFTTKKTLREDDLIQGIRHLTEFTKETMDENVFDRYNLQGYNRIISKFIAQMQYTEAKVKDLITFLTSKGYTNLICQSKPLTVSQIKFKNDSKIETPQESKEPIYPLKESIDRQCIYRSIKGKEIRRLEPINENMRAEKIVKKQQKKMPIRKKPQAMEGLTVPELVSLKPLHWTPLIAHGDTVFKDLKKLEIKYDLKKFEKYFCVKNLKSSDSKSELKEHYHIIDPKRLFLVSLALNHLNKKGINPQNVYDLLKNKPNDIIMQDLLNIERVFPTYEEAYLLASSESEKLTAEEKAMLSFSRLAEVKKIVEIMIFERRFFDEIFLIDDILERYIYTLDRIVESKELKILLKMLLDIGNIINFDYSLRRRKSVGFRLSSIYLFMDYKGRDDFQLLQYIAECIQEPDFLSNLKRDFKYLEMLRKESFPKIKEKINLFIELCSSKLDVYYSLEHDKDDFTNLFVFSSEKLDFSKMKYQKCQQKIEDVMSMFGESEKRTISDLLQNINDLLKAVEMYYNQPAPL</sequence>
<dbReference type="InterPro" id="IPR043592">
    <property type="entry name" value="FMNL_animal"/>
</dbReference>
<dbReference type="InterPro" id="IPR029021">
    <property type="entry name" value="Prot-tyrosine_phosphatase-like"/>
</dbReference>
<comment type="caution">
    <text evidence="4">The sequence shown here is derived from an EMBL/GenBank/DDBJ whole genome shotgun (WGS) entry which is preliminary data.</text>
</comment>
<dbReference type="EMBL" id="SBJO01000001">
    <property type="protein sequence ID" value="KAF9765059.1"/>
    <property type="molecule type" value="Genomic_DNA"/>
</dbReference>
<comment type="similarity">
    <text evidence="1">Belongs to the formin homology family.</text>
</comment>
<dbReference type="GO" id="GO:0005829">
    <property type="term" value="C:cytosol"/>
    <property type="evidence" value="ECO:0007669"/>
    <property type="project" value="TreeGrafter"/>
</dbReference>
<dbReference type="PROSITE" id="PS51182">
    <property type="entry name" value="C2_TENSIN"/>
    <property type="match status" value="1"/>
</dbReference>
<gene>
    <name evidence="4" type="primary">FMNL3</name>
    <name evidence="4" type="ORF">NGRA_0028</name>
</gene>
<feature type="domain" description="C2 tensin-type" evidence="2">
    <location>
        <begin position="215"/>
        <end position="340"/>
    </location>
</feature>
<reference evidence="4 5" key="1">
    <citation type="journal article" date="2020" name="Genome Biol. Evol.">
        <title>Comparative genomics of strictly vertically transmitted, feminizing microsporidia endosymbionts of amphipod crustaceans.</title>
        <authorList>
            <person name="Cormier A."/>
            <person name="Chebbi M.A."/>
            <person name="Giraud I."/>
            <person name="Wattier R."/>
            <person name="Teixeira M."/>
            <person name="Gilbert C."/>
            <person name="Rigaud T."/>
            <person name="Cordaux R."/>
        </authorList>
    </citation>
    <scope>NUCLEOTIDE SEQUENCE [LARGE SCALE GENOMIC DNA]</scope>
    <source>
        <strain evidence="4 5">Ou3-Ou53</strain>
    </source>
</reference>
<evidence type="ECO:0000259" key="3">
    <source>
        <dbReference type="PROSITE" id="PS51444"/>
    </source>
</evidence>
<dbReference type="InterPro" id="IPR015425">
    <property type="entry name" value="FH2_Formin"/>
</dbReference>
<dbReference type="GO" id="GO:0051015">
    <property type="term" value="F:actin filament binding"/>
    <property type="evidence" value="ECO:0007669"/>
    <property type="project" value="TreeGrafter"/>
</dbReference>
<proteinExistence type="inferred from homology"/>
<dbReference type="InterPro" id="IPR042201">
    <property type="entry name" value="FH2_Formin_sf"/>
</dbReference>
<dbReference type="AlphaFoldDB" id="A0A9P6H1P9"/>